<protein>
    <submittedName>
        <fullName evidence="1">Uncharacterized protein</fullName>
    </submittedName>
</protein>
<name>A0A6J4L5P4_9CHLR</name>
<dbReference type="EMBL" id="CADCTR010001987">
    <property type="protein sequence ID" value="CAA9324562.1"/>
    <property type="molecule type" value="Genomic_DNA"/>
</dbReference>
<evidence type="ECO:0000313" key="1">
    <source>
        <dbReference type="EMBL" id="CAA9324562.1"/>
    </source>
</evidence>
<sequence>MSSAQVEALPWWERRYLIEKLNEEFAHPEDDDDDFTTITADDEVSNNAESMGFTVHTV</sequence>
<dbReference type="AlphaFoldDB" id="A0A6J4L5P4"/>
<organism evidence="1">
    <name type="scientific">uncultured Chloroflexia bacterium</name>
    <dbReference type="NCBI Taxonomy" id="1672391"/>
    <lineage>
        <taxon>Bacteria</taxon>
        <taxon>Bacillati</taxon>
        <taxon>Chloroflexota</taxon>
        <taxon>Chloroflexia</taxon>
        <taxon>environmental samples</taxon>
    </lineage>
</organism>
<gene>
    <name evidence="1" type="ORF">AVDCRST_MAG93-5911</name>
</gene>
<reference evidence="1" key="1">
    <citation type="submission" date="2020-02" db="EMBL/GenBank/DDBJ databases">
        <authorList>
            <person name="Meier V. D."/>
        </authorList>
    </citation>
    <scope>NUCLEOTIDE SEQUENCE</scope>
    <source>
        <strain evidence="1">AVDCRST_MAG93</strain>
    </source>
</reference>
<accession>A0A6J4L5P4</accession>
<proteinExistence type="predicted"/>